<dbReference type="NCBIfam" id="NF004638">
    <property type="entry name" value="PRK05988.1"/>
    <property type="match status" value="1"/>
</dbReference>
<dbReference type="PIRSF" id="PIRSF000216">
    <property type="entry name" value="NADH_DH_24kDa"/>
    <property type="match status" value="1"/>
</dbReference>
<accession>A0ABW4UGG5</accession>
<evidence type="ECO:0000256" key="2">
    <source>
        <dbReference type="ARBA" id="ARBA00022714"/>
    </source>
</evidence>
<dbReference type="CDD" id="cd03081">
    <property type="entry name" value="TRX_Fd_NuoE_FDH_gamma"/>
    <property type="match status" value="1"/>
</dbReference>
<dbReference type="InterPro" id="IPR028431">
    <property type="entry name" value="NADP_DH_HndA-like"/>
</dbReference>
<organism evidence="7 8">
    <name type="scientific">Mesorhizobium newzealandense</name>
    <dbReference type="NCBI Taxonomy" id="1300302"/>
    <lineage>
        <taxon>Bacteria</taxon>
        <taxon>Pseudomonadati</taxon>
        <taxon>Pseudomonadota</taxon>
        <taxon>Alphaproteobacteria</taxon>
        <taxon>Hyphomicrobiales</taxon>
        <taxon>Phyllobacteriaceae</taxon>
        <taxon>Mesorhizobium</taxon>
    </lineage>
</organism>
<evidence type="ECO:0000256" key="6">
    <source>
        <dbReference type="ARBA" id="ARBA00034078"/>
    </source>
</evidence>
<dbReference type="InterPro" id="IPR036249">
    <property type="entry name" value="Thioredoxin-like_sf"/>
</dbReference>
<dbReference type="InterPro" id="IPR002023">
    <property type="entry name" value="NuoE-like"/>
</dbReference>
<comment type="caution">
    <text evidence="7">The sequence shown here is derived from an EMBL/GenBank/DDBJ whole genome shotgun (WGS) entry which is preliminary data.</text>
</comment>
<protein>
    <submittedName>
        <fullName evidence="7">Formate dehydrogenase subunit gamma</fullName>
    </submittedName>
</protein>
<sequence>MTMQPASTEITSRTAAIIQELKGLEGPLLPILHGIQEEFGHVPQDALPVIAEALNISRAEVHGVVTFYHDYRSHPAGRHVLKVCQAESCQSMGSDAIAAKLKQLLGIGFHETTRDGSVTLEPVYCLGLCACSPAAMLDGEVIGRLDDEKLDQIVAEVRS</sequence>
<dbReference type="InterPro" id="IPR041921">
    <property type="entry name" value="NuoE_N"/>
</dbReference>
<evidence type="ECO:0000256" key="3">
    <source>
        <dbReference type="ARBA" id="ARBA00022723"/>
    </source>
</evidence>
<keyword evidence="2" id="KW-0001">2Fe-2S</keyword>
<proteinExistence type="inferred from homology"/>
<dbReference type="PANTHER" id="PTHR43342">
    <property type="entry name" value="NADH-QUINONE OXIDOREDUCTASE, E SUBUNIT"/>
    <property type="match status" value="1"/>
</dbReference>
<dbReference type="PANTHER" id="PTHR43342:SF1">
    <property type="entry name" value="BIFURCATING [FEFE] HYDROGENASE GAMMA SUBUNIT"/>
    <property type="match status" value="1"/>
</dbReference>
<evidence type="ECO:0000256" key="1">
    <source>
        <dbReference type="ARBA" id="ARBA00010643"/>
    </source>
</evidence>
<keyword evidence="8" id="KW-1185">Reference proteome</keyword>
<gene>
    <name evidence="7" type="ORF">ACFSOZ_22440</name>
</gene>
<keyword evidence="4" id="KW-0408">Iron</keyword>
<dbReference type="Pfam" id="PF01257">
    <property type="entry name" value="2Fe-2S_thioredx"/>
    <property type="match status" value="1"/>
</dbReference>
<evidence type="ECO:0000313" key="8">
    <source>
        <dbReference type="Proteomes" id="UP001597405"/>
    </source>
</evidence>
<evidence type="ECO:0000313" key="7">
    <source>
        <dbReference type="EMBL" id="MFD1985301.1"/>
    </source>
</evidence>
<evidence type="ECO:0000256" key="5">
    <source>
        <dbReference type="ARBA" id="ARBA00023014"/>
    </source>
</evidence>
<reference evidence="8" key="1">
    <citation type="journal article" date="2019" name="Int. J. Syst. Evol. Microbiol.">
        <title>The Global Catalogue of Microorganisms (GCM) 10K type strain sequencing project: providing services to taxonomists for standard genome sequencing and annotation.</title>
        <authorList>
            <consortium name="The Broad Institute Genomics Platform"/>
            <consortium name="The Broad Institute Genome Sequencing Center for Infectious Disease"/>
            <person name="Wu L."/>
            <person name="Ma J."/>
        </authorList>
    </citation>
    <scope>NUCLEOTIDE SEQUENCE [LARGE SCALE GENOMIC DNA]</scope>
    <source>
        <strain evidence="8">CGMCC 1.16225</strain>
    </source>
</reference>
<dbReference type="Gene3D" id="3.40.30.10">
    <property type="entry name" value="Glutaredoxin"/>
    <property type="match status" value="1"/>
</dbReference>
<name>A0ABW4UGG5_9HYPH</name>
<dbReference type="Gene3D" id="1.10.10.1590">
    <property type="entry name" value="NADH-quinone oxidoreductase subunit E"/>
    <property type="match status" value="1"/>
</dbReference>
<dbReference type="SUPFAM" id="SSF52833">
    <property type="entry name" value="Thioredoxin-like"/>
    <property type="match status" value="1"/>
</dbReference>
<comment type="similarity">
    <text evidence="1">Belongs to the complex I 24 kDa subunit family.</text>
</comment>
<dbReference type="RefSeq" id="WP_379101615.1">
    <property type="nucleotide sequence ID" value="NZ_JBHUGZ010000014.1"/>
</dbReference>
<dbReference type="Proteomes" id="UP001597405">
    <property type="component" value="Unassembled WGS sequence"/>
</dbReference>
<keyword evidence="3" id="KW-0479">Metal-binding</keyword>
<comment type="cofactor">
    <cofactor evidence="6">
        <name>[2Fe-2S] cluster</name>
        <dbReference type="ChEBI" id="CHEBI:190135"/>
    </cofactor>
</comment>
<dbReference type="EMBL" id="JBHUGZ010000014">
    <property type="protein sequence ID" value="MFD1985301.1"/>
    <property type="molecule type" value="Genomic_DNA"/>
</dbReference>
<evidence type="ECO:0000256" key="4">
    <source>
        <dbReference type="ARBA" id="ARBA00023004"/>
    </source>
</evidence>
<keyword evidence="5" id="KW-0411">Iron-sulfur</keyword>